<protein>
    <recommendedName>
        <fullName evidence="9">Glutamate-1-semialdehyde 2,1-aminomutase</fullName>
        <shortName evidence="9">GSA</shortName>
        <ecNumber evidence="9">5.4.3.8</ecNumber>
    </recommendedName>
    <alternativeName>
        <fullName evidence="9">Glutamate-1-semialdehyde aminotransferase</fullName>
        <shortName evidence="9">GSA-AT</shortName>
    </alternativeName>
</protein>
<evidence type="ECO:0000313" key="11">
    <source>
        <dbReference type="Proteomes" id="UP000373269"/>
    </source>
</evidence>
<comment type="pathway">
    <text evidence="3">Porphyrin-containing compound metabolism; protoporphyrin-IX biosynthesis; 5-aminolevulinate from L-glutamyl-tRNA(Glu): step 2/2.</text>
</comment>
<evidence type="ECO:0000256" key="2">
    <source>
        <dbReference type="ARBA" id="ARBA00001933"/>
    </source>
</evidence>
<dbReference type="PANTHER" id="PTHR43713:SF1">
    <property type="entry name" value="GLUTAMATE-1-SEMIALDEHYDE 2,1-AMINOMUTASE 2"/>
    <property type="match status" value="1"/>
</dbReference>
<name>A0ABX6DEA5_9BACI</name>
<dbReference type="Pfam" id="PF00202">
    <property type="entry name" value="Aminotran_3"/>
    <property type="match status" value="1"/>
</dbReference>
<evidence type="ECO:0000256" key="5">
    <source>
        <dbReference type="ARBA" id="ARBA00022490"/>
    </source>
</evidence>
<evidence type="ECO:0000256" key="6">
    <source>
        <dbReference type="ARBA" id="ARBA00022898"/>
    </source>
</evidence>
<evidence type="ECO:0000256" key="4">
    <source>
        <dbReference type="ARBA" id="ARBA00008981"/>
    </source>
</evidence>
<organism evidence="10 11">
    <name type="scientific">Lysinibacillus pakistanensis</name>
    <dbReference type="NCBI Taxonomy" id="759811"/>
    <lineage>
        <taxon>Bacteria</taxon>
        <taxon>Bacillati</taxon>
        <taxon>Bacillota</taxon>
        <taxon>Bacilli</taxon>
        <taxon>Bacillales</taxon>
        <taxon>Bacillaceae</taxon>
        <taxon>Lysinibacillus</taxon>
    </lineage>
</organism>
<comment type="catalytic activity">
    <reaction evidence="1 9">
        <text>(S)-4-amino-5-oxopentanoate = 5-aminolevulinate</text>
        <dbReference type="Rhea" id="RHEA:14265"/>
        <dbReference type="ChEBI" id="CHEBI:57501"/>
        <dbReference type="ChEBI" id="CHEBI:356416"/>
        <dbReference type="EC" id="5.4.3.8"/>
    </reaction>
</comment>
<dbReference type="InterPro" id="IPR005814">
    <property type="entry name" value="Aminotrans_3"/>
</dbReference>
<evidence type="ECO:0000256" key="9">
    <source>
        <dbReference type="HAMAP-Rule" id="MF_00375"/>
    </source>
</evidence>
<evidence type="ECO:0000256" key="1">
    <source>
        <dbReference type="ARBA" id="ARBA00001579"/>
    </source>
</evidence>
<feature type="modified residue" description="N6-(pyridoxal phosphate)lysine" evidence="9">
    <location>
        <position position="268"/>
    </location>
</feature>
<dbReference type="PANTHER" id="PTHR43713">
    <property type="entry name" value="GLUTAMATE-1-SEMIALDEHYDE 2,1-AMINOMUTASE"/>
    <property type="match status" value="1"/>
</dbReference>
<dbReference type="Gene3D" id="3.40.640.10">
    <property type="entry name" value="Type I PLP-dependent aspartate aminotransferase-like (Major domain)"/>
    <property type="match status" value="1"/>
</dbReference>
<dbReference type="InterPro" id="IPR004639">
    <property type="entry name" value="4pyrrol_synth_GluAld_NH2Trfase"/>
</dbReference>
<dbReference type="GO" id="GO:0042286">
    <property type="term" value="F:glutamate-1-semialdehyde 2,1-aminomutase activity"/>
    <property type="evidence" value="ECO:0007669"/>
    <property type="project" value="UniProtKB-EC"/>
</dbReference>
<comment type="cofactor">
    <cofactor evidence="2 9">
        <name>pyridoxal 5'-phosphate</name>
        <dbReference type="ChEBI" id="CHEBI:597326"/>
    </cofactor>
</comment>
<comment type="similarity">
    <text evidence="4 9">Belongs to the class-III pyridoxal-phosphate-dependent aminotransferase family. HemL subfamily.</text>
</comment>
<keyword evidence="7 9" id="KW-0413">Isomerase</keyword>
<dbReference type="NCBIfam" id="NF009055">
    <property type="entry name" value="PRK12389.1"/>
    <property type="match status" value="1"/>
</dbReference>
<evidence type="ECO:0000256" key="8">
    <source>
        <dbReference type="ARBA" id="ARBA00023244"/>
    </source>
</evidence>
<evidence type="ECO:0000256" key="3">
    <source>
        <dbReference type="ARBA" id="ARBA00004819"/>
    </source>
</evidence>
<dbReference type="EMBL" id="CP045835">
    <property type="protein sequence ID" value="QGG53148.1"/>
    <property type="molecule type" value="Genomic_DNA"/>
</dbReference>
<dbReference type="CDD" id="cd00610">
    <property type="entry name" value="OAT_like"/>
    <property type="match status" value="1"/>
</dbReference>
<reference evidence="10 11" key="1">
    <citation type="submission" date="2019-11" db="EMBL/GenBank/DDBJ databases">
        <title>Whole Genome Sequencing and Comparative Genomic Analyses of Lysinibacillus pakistanensis LZH-9, a Halotolerant Strain with Excellent COD Removal Capability.</title>
        <authorList>
            <person name="Zhou H."/>
        </authorList>
    </citation>
    <scope>NUCLEOTIDE SEQUENCE [LARGE SCALE GENOMIC DNA]</scope>
    <source>
        <strain evidence="10 11">LZH-9</strain>
    </source>
</reference>
<keyword evidence="6 9" id="KW-0663">Pyridoxal phosphate</keyword>
<keyword evidence="8 9" id="KW-0627">Porphyrin biosynthesis</keyword>
<comment type="subunit">
    <text evidence="9">Homodimer.</text>
</comment>
<dbReference type="EC" id="5.4.3.8" evidence="9"/>
<dbReference type="NCBIfam" id="NF000818">
    <property type="entry name" value="PRK00062.1"/>
    <property type="match status" value="1"/>
</dbReference>
<proteinExistence type="inferred from homology"/>
<dbReference type="RefSeq" id="WP_054771964.1">
    <property type="nucleotide sequence ID" value="NZ_CP045835.1"/>
</dbReference>
<dbReference type="Proteomes" id="UP000373269">
    <property type="component" value="Chromosome"/>
</dbReference>
<dbReference type="InterPro" id="IPR015424">
    <property type="entry name" value="PyrdxlP-dep_Trfase"/>
</dbReference>
<gene>
    <name evidence="9" type="primary">hemL</name>
    <name evidence="10" type="ORF">GDS87_20650</name>
</gene>
<dbReference type="InterPro" id="IPR015421">
    <property type="entry name" value="PyrdxlP-dep_Trfase_major"/>
</dbReference>
<dbReference type="Gene3D" id="3.90.1150.10">
    <property type="entry name" value="Aspartate Aminotransferase, domain 1"/>
    <property type="match status" value="1"/>
</dbReference>
<comment type="subcellular location">
    <subcellularLocation>
        <location evidence="9">Cytoplasm</location>
    </subcellularLocation>
</comment>
<dbReference type="SUPFAM" id="SSF53383">
    <property type="entry name" value="PLP-dependent transferases"/>
    <property type="match status" value="1"/>
</dbReference>
<accession>A0ABX6DEA5</accession>
<dbReference type="HAMAP" id="MF_00375">
    <property type="entry name" value="HemL_aminotrans_3"/>
    <property type="match status" value="1"/>
</dbReference>
<keyword evidence="11" id="KW-1185">Reference proteome</keyword>
<sequence length="428" mass="45663">MNHTKSEAIHAEALQHIVGGVNSPSRSYKAVGGGSPVAMARGKGAYFWDVDGNRYIDYLAAYGPIVTGHGHPHIAKAITHAAENGTLFGTPTEYEVTFAKMLKEAIPSMDKVRFNNSGTEAVMTTIRVARAYTGRTKIMKFAGCYHGHFDLVLVAAGSGPATLGTPDSAGVTTSTAEEVITVPFNNPDAFSEAMDKWGEQIAAILIEPIVGNFGIVEPNPGFLELVHATAKEKGALTIYDEVITAFRFHYGGAQNLLGLTPDLTALGKVIGGGLPIGAYGGRKEIMDTVAPLGPAYQAGTMAGNPASMQAGIACLEVLQTPGIYDEMDRLGGILENGILAAAKKHGVTITLNRLKGALTIYFTDVKVENYEQAENADGEIFGRFFKLMLNQGINLAPSKYEAWFLTTEHTEADILETIKAVDYAFSQL</sequence>
<keyword evidence="5 9" id="KW-0963">Cytoplasm</keyword>
<evidence type="ECO:0000256" key="7">
    <source>
        <dbReference type="ARBA" id="ARBA00023235"/>
    </source>
</evidence>
<dbReference type="NCBIfam" id="TIGR00713">
    <property type="entry name" value="hemL"/>
    <property type="match status" value="1"/>
</dbReference>
<dbReference type="InterPro" id="IPR015422">
    <property type="entry name" value="PyrdxlP-dep_Trfase_small"/>
</dbReference>
<evidence type="ECO:0000313" key="10">
    <source>
        <dbReference type="EMBL" id="QGG53148.1"/>
    </source>
</evidence>